<dbReference type="InterPro" id="IPR036812">
    <property type="entry name" value="NAD(P)_OxRdtase_dom_sf"/>
</dbReference>
<dbReference type="Proteomes" id="UP001154282">
    <property type="component" value="Unassembled WGS sequence"/>
</dbReference>
<evidence type="ECO:0000313" key="2">
    <source>
        <dbReference type="EMBL" id="CAI0427307.1"/>
    </source>
</evidence>
<proteinExistence type="predicted"/>
<dbReference type="SUPFAM" id="SSF51430">
    <property type="entry name" value="NAD(P)-linked oxidoreductase"/>
    <property type="match status" value="1"/>
</dbReference>
<dbReference type="InterPro" id="IPR023210">
    <property type="entry name" value="NADP_OxRdtase_dom"/>
</dbReference>
<dbReference type="Pfam" id="PF00248">
    <property type="entry name" value="Aldo_ket_red"/>
    <property type="match status" value="1"/>
</dbReference>
<dbReference type="AlphaFoldDB" id="A0AAV0L0B2"/>
<dbReference type="GO" id="GO:0016491">
    <property type="term" value="F:oxidoreductase activity"/>
    <property type="evidence" value="ECO:0007669"/>
    <property type="project" value="InterPro"/>
</dbReference>
<gene>
    <name evidence="2" type="ORF">LITE_LOCUS21150</name>
</gene>
<dbReference type="PROSITE" id="PS00063">
    <property type="entry name" value="ALDOKETO_REDUCTASE_3"/>
    <property type="match status" value="1"/>
</dbReference>
<dbReference type="InterPro" id="IPR018170">
    <property type="entry name" value="Aldo/ket_reductase_CS"/>
</dbReference>
<feature type="domain" description="NADP-dependent oxidoreductase" evidence="1">
    <location>
        <begin position="41"/>
        <end position="103"/>
    </location>
</feature>
<dbReference type="PRINTS" id="PR00069">
    <property type="entry name" value="ALDKETRDTASE"/>
</dbReference>
<protein>
    <recommendedName>
        <fullName evidence="1">NADP-dependent oxidoreductase domain-containing protein</fullName>
    </recommendedName>
</protein>
<dbReference type="EMBL" id="CAMGYJ010000005">
    <property type="protein sequence ID" value="CAI0427307.1"/>
    <property type="molecule type" value="Genomic_DNA"/>
</dbReference>
<sequence>MEALYDEGKARAIGVSNFSSKKLGDLIGSPGTVWFTMDVLKNPILNMVAEKVGKTPAQVALRWGLQMGHSVLPKSTNVSRIKENLEVLDWSIPDDLFAKLSEMEQVGFNSFDRCVVIKANEWKR</sequence>
<dbReference type="PROSITE" id="PS00062">
    <property type="entry name" value="ALDOKETO_REDUCTASE_2"/>
    <property type="match status" value="1"/>
</dbReference>
<dbReference type="Gene3D" id="3.20.20.100">
    <property type="entry name" value="NADP-dependent oxidoreductase domain"/>
    <property type="match status" value="2"/>
</dbReference>
<comment type="caution">
    <text evidence="2">The sequence shown here is derived from an EMBL/GenBank/DDBJ whole genome shotgun (WGS) entry which is preliminary data.</text>
</comment>
<name>A0AAV0L0B2_9ROSI</name>
<evidence type="ECO:0000313" key="3">
    <source>
        <dbReference type="Proteomes" id="UP001154282"/>
    </source>
</evidence>
<reference evidence="2" key="1">
    <citation type="submission" date="2022-08" db="EMBL/GenBank/DDBJ databases">
        <authorList>
            <person name="Gutierrez-Valencia J."/>
        </authorList>
    </citation>
    <scope>NUCLEOTIDE SEQUENCE</scope>
</reference>
<accession>A0AAV0L0B2</accession>
<organism evidence="2 3">
    <name type="scientific">Linum tenue</name>
    <dbReference type="NCBI Taxonomy" id="586396"/>
    <lineage>
        <taxon>Eukaryota</taxon>
        <taxon>Viridiplantae</taxon>
        <taxon>Streptophyta</taxon>
        <taxon>Embryophyta</taxon>
        <taxon>Tracheophyta</taxon>
        <taxon>Spermatophyta</taxon>
        <taxon>Magnoliopsida</taxon>
        <taxon>eudicotyledons</taxon>
        <taxon>Gunneridae</taxon>
        <taxon>Pentapetalae</taxon>
        <taxon>rosids</taxon>
        <taxon>fabids</taxon>
        <taxon>Malpighiales</taxon>
        <taxon>Linaceae</taxon>
        <taxon>Linum</taxon>
    </lineage>
</organism>
<keyword evidence="3" id="KW-1185">Reference proteome</keyword>
<dbReference type="InterPro" id="IPR020471">
    <property type="entry name" value="AKR"/>
</dbReference>
<evidence type="ECO:0000259" key="1">
    <source>
        <dbReference type="Pfam" id="PF00248"/>
    </source>
</evidence>
<dbReference type="PANTHER" id="PTHR11732">
    <property type="entry name" value="ALDO/KETO REDUCTASE"/>
    <property type="match status" value="1"/>
</dbReference>